<accession>A0ABP8NH16</accession>
<reference evidence="2" key="1">
    <citation type="journal article" date="2019" name="Int. J. Syst. Evol. Microbiol.">
        <title>The Global Catalogue of Microorganisms (GCM) 10K type strain sequencing project: providing services to taxonomists for standard genome sequencing and annotation.</title>
        <authorList>
            <consortium name="The Broad Institute Genomics Platform"/>
            <consortium name="The Broad Institute Genome Sequencing Center for Infectious Disease"/>
            <person name="Wu L."/>
            <person name="Ma J."/>
        </authorList>
    </citation>
    <scope>NUCLEOTIDE SEQUENCE [LARGE SCALE GENOMIC DNA]</scope>
    <source>
        <strain evidence="2">JCM 32105</strain>
    </source>
</reference>
<organism evidence="1 2">
    <name type="scientific">Nemorincola caseinilytica</name>
    <dbReference type="NCBI Taxonomy" id="2054315"/>
    <lineage>
        <taxon>Bacteria</taxon>
        <taxon>Pseudomonadati</taxon>
        <taxon>Bacteroidota</taxon>
        <taxon>Chitinophagia</taxon>
        <taxon>Chitinophagales</taxon>
        <taxon>Chitinophagaceae</taxon>
        <taxon>Nemorincola</taxon>
    </lineage>
</organism>
<gene>
    <name evidence="1" type="ORF">GCM10023093_21770</name>
</gene>
<comment type="caution">
    <text evidence="1">The sequence shown here is derived from an EMBL/GenBank/DDBJ whole genome shotgun (WGS) entry which is preliminary data.</text>
</comment>
<keyword evidence="2" id="KW-1185">Reference proteome</keyword>
<evidence type="ECO:0000313" key="2">
    <source>
        <dbReference type="Proteomes" id="UP001500067"/>
    </source>
</evidence>
<proteinExistence type="predicted"/>
<dbReference type="Proteomes" id="UP001500067">
    <property type="component" value="Unassembled WGS sequence"/>
</dbReference>
<name>A0ABP8NH16_9BACT</name>
<dbReference type="EMBL" id="BAABFA010000014">
    <property type="protein sequence ID" value="GAA4466898.1"/>
    <property type="molecule type" value="Genomic_DNA"/>
</dbReference>
<evidence type="ECO:0000313" key="1">
    <source>
        <dbReference type="EMBL" id="GAA4466898.1"/>
    </source>
</evidence>
<protein>
    <submittedName>
        <fullName evidence="1">Uncharacterized protein</fullName>
    </submittedName>
</protein>
<sequence length="60" mass="6875">MQLRDICKCKWEFDFAAIHKPVEKVELPFAGIAADIIGEYLGIDFNPDITMLDDPHIITR</sequence>